<dbReference type="Pfam" id="PF00168">
    <property type="entry name" value="C2"/>
    <property type="match status" value="1"/>
</dbReference>
<dbReference type="InterPro" id="IPR043541">
    <property type="entry name" value="SYT14/14L/16"/>
</dbReference>
<dbReference type="InterPro" id="IPR035892">
    <property type="entry name" value="C2_domain_sf"/>
</dbReference>
<evidence type="ECO:0000313" key="4">
    <source>
        <dbReference type="Proteomes" id="UP000678499"/>
    </source>
</evidence>
<name>A0A7R9BBL6_9CRUS</name>
<dbReference type="InterPro" id="IPR000008">
    <property type="entry name" value="C2_dom"/>
</dbReference>
<dbReference type="PANTHER" id="PTHR46129">
    <property type="entry name" value="SYNAPTOTAGMIN 14, ISOFORM D"/>
    <property type="match status" value="1"/>
</dbReference>
<sequence length="269" mass="29294">MGVRLRLYGCERLRRERLIGETVVGFASVNLDIVAPMWLTLEPKLGATTSDVRSEVSSVAHSESTGSSQSRESYSGAGSASGSSTCRRSSRGSRSSSSYAGSGCVTLSGVRVRGGMAELLIGLTYKSTTGRLSVDVLRGSHFRQVRTSPFSAEILHLNLTATRSPDTYVCLSLISSNGQEISSSRTSVRRAQANPVFKESFMYQVPLFQVGDVTLMVTVLTKKGIKRKEMIGWFSLGLNSSGDEELGHWNEMRESPGEEVIRWHVLLDS</sequence>
<dbReference type="GO" id="GO:0005543">
    <property type="term" value="F:phospholipid binding"/>
    <property type="evidence" value="ECO:0007669"/>
    <property type="project" value="TreeGrafter"/>
</dbReference>
<dbReference type="OrthoDB" id="5978493at2759"/>
<dbReference type="Gene3D" id="2.60.40.150">
    <property type="entry name" value="C2 domain"/>
    <property type="match status" value="1"/>
</dbReference>
<dbReference type="CDD" id="cd08408">
    <property type="entry name" value="C2B_Synaptotagmin-14_16"/>
    <property type="match status" value="1"/>
</dbReference>
<dbReference type="SUPFAM" id="SSF49562">
    <property type="entry name" value="C2 domain (Calcium/lipid-binding domain, CaLB)"/>
    <property type="match status" value="1"/>
</dbReference>
<feature type="compositionally biased region" description="Low complexity" evidence="1">
    <location>
        <begin position="62"/>
        <end position="102"/>
    </location>
</feature>
<dbReference type="PROSITE" id="PS50004">
    <property type="entry name" value="C2"/>
    <property type="match status" value="1"/>
</dbReference>
<dbReference type="EMBL" id="OA882040">
    <property type="protein sequence ID" value="CAD7272103.1"/>
    <property type="molecule type" value="Genomic_DNA"/>
</dbReference>
<accession>A0A7R9BBL6</accession>
<proteinExistence type="predicted"/>
<organism evidence="3">
    <name type="scientific">Notodromas monacha</name>
    <dbReference type="NCBI Taxonomy" id="399045"/>
    <lineage>
        <taxon>Eukaryota</taxon>
        <taxon>Metazoa</taxon>
        <taxon>Ecdysozoa</taxon>
        <taxon>Arthropoda</taxon>
        <taxon>Crustacea</taxon>
        <taxon>Oligostraca</taxon>
        <taxon>Ostracoda</taxon>
        <taxon>Podocopa</taxon>
        <taxon>Podocopida</taxon>
        <taxon>Cypridocopina</taxon>
        <taxon>Cypridoidea</taxon>
        <taxon>Cyprididae</taxon>
        <taxon>Notodromas</taxon>
    </lineage>
</organism>
<protein>
    <recommendedName>
        <fullName evidence="2">C2 domain-containing protein</fullName>
    </recommendedName>
</protein>
<reference evidence="3" key="1">
    <citation type="submission" date="2020-11" db="EMBL/GenBank/DDBJ databases">
        <authorList>
            <person name="Tran Van P."/>
        </authorList>
    </citation>
    <scope>NUCLEOTIDE SEQUENCE</scope>
</reference>
<keyword evidence="4" id="KW-1185">Reference proteome</keyword>
<dbReference type="Proteomes" id="UP000678499">
    <property type="component" value="Unassembled WGS sequence"/>
</dbReference>
<dbReference type="AlphaFoldDB" id="A0A7R9BBL6"/>
<evidence type="ECO:0000259" key="2">
    <source>
        <dbReference type="PROSITE" id="PS50004"/>
    </source>
</evidence>
<evidence type="ECO:0000256" key="1">
    <source>
        <dbReference type="SAM" id="MobiDB-lite"/>
    </source>
</evidence>
<gene>
    <name evidence="3" type="ORF">NMOB1V02_LOCUS52</name>
</gene>
<dbReference type="PANTHER" id="PTHR46129:SF2">
    <property type="entry name" value="SYNAPTOTAGMIN 14, ISOFORM D"/>
    <property type="match status" value="1"/>
</dbReference>
<evidence type="ECO:0000313" key="3">
    <source>
        <dbReference type="EMBL" id="CAD7272103.1"/>
    </source>
</evidence>
<dbReference type="SMART" id="SM00239">
    <property type="entry name" value="C2"/>
    <property type="match status" value="1"/>
</dbReference>
<feature type="region of interest" description="Disordered" evidence="1">
    <location>
        <begin position="56"/>
        <end position="102"/>
    </location>
</feature>
<dbReference type="EMBL" id="CAJPEX010000003">
    <property type="protein sequence ID" value="CAG0912255.1"/>
    <property type="molecule type" value="Genomic_DNA"/>
</dbReference>
<feature type="domain" description="C2" evidence="2">
    <location>
        <begin position="115"/>
        <end position="264"/>
    </location>
</feature>